<feature type="transmembrane region" description="Helical" evidence="2">
    <location>
        <begin position="6"/>
        <end position="23"/>
    </location>
</feature>
<comment type="caution">
    <text evidence="3">The sequence shown here is derived from an EMBL/GenBank/DDBJ whole genome shotgun (WGS) entry which is preliminary data.</text>
</comment>
<sequence length="57" mass="6037">MPDWILASICLAILVGFIGFAFWQGLKVRPDRDNTETGPSLNSGQSDPGGFDGHSGS</sequence>
<keyword evidence="2" id="KW-1133">Transmembrane helix</keyword>
<proteinExistence type="predicted"/>
<protein>
    <submittedName>
        <fullName evidence="3">Uncharacterized protein</fullName>
    </submittedName>
</protein>
<evidence type="ECO:0000313" key="4">
    <source>
        <dbReference type="Proteomes" id="UP000319949"/>
    </source>
</evidence>
<keyword evidence="2" id="KW-0812">Transmembrane</keyword>
<dbReference type="Proteomes" id="UP000319949">
    <property type="component" value="Unassembled WGS sequence"/>
</dbReference>
<feature type="region of interest" description="Disordered" evidence="1">
    <location>
        <begin position="32"/>
        <end position="57"/>
    </location>
</feature>
<evidence type="ECO:0000256" key="2">
    <source>
        <dbReference type="SAM" id="Phobius"/>
    </source>
</evidence>
<keyword evidence="4" id="KW-1185">Reference proteome</keyword>
<dbReference type="RefSeq" id="WP_186467382.1">
    <property type="nucleotide sequence ID" value="NZ_VITK01000003.1"/>
</dbReference>
<accession>A0A560DXE7</accession>
<organism evidence="3 4">
    <name type="scientific">Bradyrhizobium stylosanthis</name>
    <dbReference type="NCBI Taxonomy" id="1803665"/>
    <lineage>
        <taxon>Bacteria</taxon>
        <taxon>Pseudomonadati</taxon>
        <taxon>Pseudomonadota</taxon>
        <taxon>Alphaproteobacteria</taxon>
        <taxon>Hyphomicrobiales</taxon>
        <taxon>Nitrobacteraceae</taxon>
        <taxon>Bradyrhizobium</taxon>
    </lineage>
</organism>
<dbReference type="EMBL" id="VITK01000003">
    <property type="protein sequence ID" value="TWB01780.1"/>
    <property type="molecule type" value="Genomic_DNA"/>
</dbReference>
<dbReference type="AlphaFoldDB" id="A0A560DXE7"/>
<evidence type="ECO:0000313" key="3">
    <source>
        <dbReference type="EMBL" id="TWB01780.1"/>
    </source>
</evidence>
<gene>
    <name evidence="3" type="ORF">FBZ96_103561</name>
</gene>
<reference evidence="3 4" key="1">
    <citation type="submission" date="2019-06" db="EMBL/GenBank/DDBJ databases">
        <title>Genomic Encyclopedia of Type Strains, Phase IV (KMG-V): Genome sequencing to study the core and pangenomes of soil and plant-associated prokaryotes.</title>
        <authorList>
            <person name="Whitman W."/>
        </authorList>
    </citation>
    <scope>NUCLEOTIDE SEQUENCE [LARGE SCALE GENOMIC DNA]</scope>
    <source>
        <strain evidence="3 4">BR 510</strain>
    </source>
</reference>
<evidence type="ECO:0000256" key="1">
    <source>
        <dbReference type="SAM" id="MobiDB-lite"/>
    </source>
</evidence>
<name>A0A560DXE7_9BRAD</name>
<keyword evidence="2" id="KW-0472">Membrane</keyword>
<feature type="compositionally biased region" description="Polar residues" evidence="1">
    <location>
        <begin position="36"/>
        <end position="46"/>
    </location>
</feature>